<dbReference type="Pfam" id="PF13185">
    <property type="entry name" value="GAF_2"/>
    <property type="match status" value="1"/>
</dbReference>
<dbReference type="InterPro" id="IPR043128">
    <property type="entry name" value="Rev_trsase/Diguanyl_cyclase"/>
</dbReference>
<feature type="transmembrane region" description="Helical" evidence="1">
    <location>
        <begin position="44"/>
        <end position="63"/>
    </location>
</feature>
<dbReference type="GO" id="GO:0052621">
    <property type="term" value="F:diguanylate cyclase activity"/>
    <property type="evidence" value="ECO:0007669"/>
    <property type="project" value="TreeGrafter"/>
</dbReference>
<dbReference type="Proteomes" id="UP001194098">
    <property type="component" value="Unassembled WGS sequence"/>
</dbReference>
<dbReference type="AlphaFoldDB" id="A0AAW3WF00"/>
<dbReference type="InterPro" id="IPR003018">
    <property type="entry name" value="GAF"/>
</dbReference>
<keyword evidence="1" id="KW-0812">Transmembrane</keyword>
<dbReference type="GO" id="GO:0005886">
    <property type="term" value="C:plasma membrane"/>
    <property type="evidence" value="ECO:0007669"/>
    <property type="project" value="TreeGrafter"/>
</dbReference>
<dbReference type="EMBL" id="JABAGV010000101">
    <property type="protein sequence ID" value="MBC2477551.1"/>
    <property type="molecule type" value="Genomic_DNA"/>
</dbReference>
<dbReference type="CDD" id="cd01949">
    <property type="entry name" value="GGDEF"/>
    <property type="match status" value="1"/>
</dbReference>
<feature type="domain" description="GGDEF" evidence="2">
    <location>
        <begin position="447"/>
        <end position="632"/>
    </location>
</feature>
<dbReference type="PANTHER" id="PTHR45138">
    <property type="entry name" value="REGULATORY COMPONENTS OF SENSORY TRANSDUCTION SYSTEM"/>
    <property type="match status" value="1"/>
</dbReference>
<evidence type="ECO:0000256" key="1">
    <source>
        <dbReference type="SAM" id="Phobius"/>
    </source>
</evidence>
<protein>
    <submittedName>
        <fullName evidence="3">Diguanylate cyclase</fullName>
    </submittedName>
</protein>
<gene>
    <name evidence="3" type="ORF">HGI39_23225</name>
</gene>
<dbReference type="InterPro" id="IPR029016">
    <property type="entry name" value="GAF-like_dom_sf"/>
</dbReference>
<dbReference type="PANTHER" id="PTHR45138:SF9">
    <property type="entry name" value="DIGUANYLATE CYCLASE DGCM-RELATED"/>
    <property type="match status" value="1"/>
</dbReference>
<dbReference type="InterPro" id="IPR050469">
    <property type="entry name" value="Diguanylate_Cyclase"/>
</dbReference>
<evidence type="ECO:0000259" key="2">
    <source>
        <dbReference type="PROSITE" id="PS50887"/>
    </source>
</evidence>
<dbReference type="SUPFAM" id="SSF55781">
    <property type="entry name" value="GAF domain-like"/>
    <property type="match status" value="2"/>
</dbReference>
<dbReference type="InterPro" id="IPR029787">
    <property type="entry name" value="Nucleotide_cyclase"/>
</dbReference>
<dbReference type="InterPro" id="IPR000160">
    <property type="entry name" value="GGDEF_dom"/>
</dbReference>
<accession>A0AAW3WF00</accession>
<evidence type="ECO:0000313" key="4">
    <source>
        <dbReference type="Proteomes" id="UP001194098"/>
    </source>
</evidence>
<evidence type="ECO:0000313" key="3">
    <source>
        <dbReference type="EMBL" id="MBC2477551.1"/>
    </source>
</evidence>
<dbReference type="SUPFAM" id="SSF55073">
    <property type="entry name" value="Nucleotide cyclase"/>
    <property type="match status" value="1"/>
</dbReference>
<proteinExistence type="predicted"/>
<reference evidence="3" key="2">
    <citation type="journal article" date="2022" name="Nat. Biotechnol.">
        <title>Carbon-negative production of acetone and isopropanol by gas fermentation at industrial pilot scale.</title>
        <authorList>
            <person name="Liew F.E."/>
            <person name="Nogle R."/>
            <person name="Abdalla T."/>
            <person name="Rasor B.J."/>
            <person name="Canter C."/>
            <person name="Jensen R.O."/>
            <person name="Wang L."/>
            <person name="Strutz J."/>
            <person name="Chirania P."/>
            <person name="De Tissera S."/>
            <person name="Mueller A.P."/>
            <person name="Ruan Z."/>
            <person name="Gao A."/>
            <person name="Tran L."/>
            <person name="Engle N.L."/>
            <person name="Bromley J.C."/>
            <person name="Daniell J."/>
            <person name="Conrado R."/>
            <person name="Tschaplinski T.J."/>
            <person name="Giannone R.J."/>
            <person name="Hettich R.L."/>
            <person name="Karim A.S."/>
            <person name="Simpson S.D."/>
            <person name="Brown S.D."/>
            <person name="Leang C."/>
            <person name="Jewett M.C."/>
            <person name="Kopke M."/>
        </authorList>
    </citation>
    <scope>NUCLEOTIDE SEQUENCE</scope>
    <source>
        <strain evidence="3">DJ015</strain>
    </source>
</reference>
<keyword evidence="1" id="KW-0472">Membrane</keyword>
<organism evidence="3 4">
    <name type="scientific">Clostridium beijerinckii</name>
    <name type="common">Clostridium MP</name>
    <dbReference type="NCBI Taxonomy" id="1520"/>
    <lineage>
        <taxon>Bacteria</taxon>
        <taxon>Bacillati</taxon>
        <taxon>Bacillota</taxon>
        <taxon>Clostridia</taxon>
        <taxon>Eubacteriales</taxon>
        <taxon>Clostridiaceae</taxon>
        <taxon>Clostridium</taxon>
    </lineage>
</organism>
<sequence>MSKSFTFKLYLIFSIIAILMPTLFIILVQQKIIISFEKWEISNFIYFMFTIILLLAIIVNKIIRAYIKLKQMKSNLNIGDRKYSNDVKLIDGESLFNEIDKINRSIRILKFENSILYDTAFAIYNMASIQELLDTILARLVTHTNADFGLIFLLEKDELKLKSHSNVLYEELEKTTFRIGEGLVGWTFYKEQGLLTDDVQKDFRYIRCISDTRAQITIPIKMHEKILGVLVLGSKKDSDFGESDFKLINTISGEIGLAINNAQLTAKLQKENQNNQRLFELTKRITSSMDLEEVSNMGIKIVTEIIEVHSCTLGIFDKVDENKINVISSYGDDKKGLEFSGTVEEAFKKKHMAELKADKGYIYSIPLLSKESCIGILHINTKNKLTIEEIELINGTITPLTSALENAFLYKNVERLATRDGLTGVYNHRYFQNMLDEYIRKVQKDENDLSMAMIDIDNFKKYNDTHGHPVGDLLLKKVVEVMRSILRDEDVIFRYGGDEFTIILPYTNSEDAGVIMEQIKNIISDYKFEIGDKEEEETEETEETALDVEVIKESMFKSEKLFNSNIFKKWISEKVGLSKSKSISNTFNITISVGISSLVDVNYDKEMLIKNADKASLKSKRNGKNQLTIWKPELNMD</sequence>
<dbReference type="NCBIfam" id="TIGR00254">
    <property type="entry name" value="GGDEF"/>
    <property type="match status" value="1"/>
</dbReference>
<dbReference type="GO" id="GO:0043709">
    <property type="term" value="P:cell adhesion involved in single-species biofilm formation"/>
    <property type="evidence" value="ECO:0007669"/>
    <property type="project" value="TreeGrafter"/>
</dbReference>
<dbReference type="RefSeq" id="WP_171780156.1">
    <property type="nucleotide sequence ID" value="NZ_JABFUP010000001.1"/>
</dbReference>
<reference evidence="3" key="1">
    <citation type="submission" date="2020-04" db="EMBL/GenBank/DDBJ databases">
        <authorList>
            <person name="Brown S."/>
        </authorList>
    </citation>
    <scope>NUCLEOTIDE SEQUENCE</scope>
    <source>
        <strain evidence="3">DJ015</strain>
    </source>
</reference>
<dbReference type="SMART" id="SM00267">
    <property type="entry name" value="GGDEF"/>
    <property type="match status" value="1"/>
</dbReference>
<dbReference type="Gene3D" id="3.30.70.270">
    <property type="match status" value="1"/>
</dbReference>
<dbReference type="GO" id="GO:1902201">
    <property type="term" value="P:negative regulation of bacterial-type flagellum-dependent cell motility"/>
    <property type="evidence" value="ECO:0007669"/>
    <property type="project" value="TreeGrafter"/>
</dbReference>
<dbReference type="Gene3D" id="3.30.450.40">
    <property type="match status" value="2"/>
</dbReference>
<comment type="caution">
    <text evidence="3">The sequence shown here is derived from an EMBL/GenBank/DDBJ whole genome shotgun (WGS) entry which is preliminary data.</text>
</comment>
<dbReference type="PROSITE" id="PS50887">
    <property type="entry name" value="GGDEF"/>
    <property type="match status" value="1"/>
</dbReference>
<feature type="transmembrane region" description="Helical" evidence="1">
    <location>
        <begin position="9"/>
        <end position="32"/>
    </location>
</feature>
<dbReference type="Pfam" id="PF00990">
    <property type="entry name" value="GGDEF"/>
    <property type="match status" value="1"/>
</dbReference>
<dbReference type="SMART" id="SM00065">
    <property type="entry name" value="GAF"/>
    <property type="match status" value="1"/>
</dbReference>
<name>A0AAW3WF00_CLOBE</name>
<keyword evidence="1" id="KW-1133">Transmembrane helix</keyword>